<evidence type="ECO:0000256" key="1">
    <source>
        <dbReference type="SAM" id="MobiDB-lite"/>
    </source>
</evidence>
<reference evidence="2 3" key="1">
    <citation type="journal article" date="2021" name="Elife">
        <title>Chloroplast acquisition without the gene transfer in kleptoplastic sea slugs, Plakobranchus ocellatus.</title>
        <authorList>
            <person name="Maeda T."/>
            <person name="Takahashi S."/>
            <person name="Yoshida T."/>
            <person name="Shimamura S."/>
            <person name="Takaki Y."/>
            <person name="Nagai Y."/>
            <person name="Toyoda A."/>
            <person name="Suzuki Y."/>
            <person name="Arimoto A."/>
            <person name="Ishii H."/>
            <person name="Satoh N."/>
            <person name="Nishiyama T."/>
            <person name="Hasebe M."/>
            <person name="Maruyama T."/>
            <person name="Minagawa J."/>
            <person name="Obokata J."/>
            <person name="Shigenobu S."/>
        </authorList>
    </citation>
    <scope>NUCLEOTIDE SEQUENCE [LARGE SCALE GENOMIC DNA]</scope>
</reference>
<organism evidence="2 3">
    <name type="scientific">Plakobranchus ocellatus</name>
    <dbReference type="NCBI Taxonomy" id="259542"/>
    <lineage>
        <taxon>Eukaryota</taxon>
        <taxon>Metazoa</taxon>
        <taxon>Spiralia</taxon>
        <taxon>Lophotrochozoa</taxon>
        <taxon>Mollusca</taxon>
        <taxon>Gastropoda</taxon>
        <taxon>Heterobranchia</taxon>
        <taxon>Euthyneura</taxon>
        <taxon>Panpulmonata</taxon>
        <taxon>Sacoglossa</taxon>
        <taxon>Placobranchoidea</taxon>
        <taxon>Plakobranchidae</taxon>
        <taxon>Plakobranchus</taxon>
    </lineage>
</organism>
<evidence type="ECO:0000313" key="3">
    <source>
        <dbReference type="Proteomes" id="UP000735302"/>
    </source>
</evidence>
<sequence length="78" mass="8200">MDLCEPLNYCLCEMESARQGIAAVKDASPSLYLEAHPPSPHQGDVRLSDPPSDQGASGVARTRNTGDPADLLAGLANH</sequence>
<proteinExistence type="predicted"/>
<dbReference type="Proteomes" id="UP000735302">
    <property type="component" value="Unassembled WGS sequence"/>
</dbReference>
<dbReference type="AlphaFoldDB" id="A0AAV3YR06"/>
<keyword evidence="3" id="KW-1185">Reference proteome</keyword>
<accession>A0AAV3YR06</accession>
<name>A0AAV3YR06_9GAST</name>
<evidence type="ECO:0000313" key="2">
    <source>
        <dbReference type="EMBL" id="GFN84992.1"/>
    </source>
</evidence>
<feature type="region of interest" description="Disordered" evidence="1">
    <location>
        <begin position="31"/>
        <end position="78"/>
    </location>
</feature>
<gene>
    <name evidence="2" type="ORF">PoB_001149800</name>
</gene>
<dbReference type="EMBL" id="BLXT01001350">
    <property type="protein sequence ID" value="GFN84992.1"/>
    <property type="molecule type" value="Genomic_DNA"/>
</dbReference>
<protein>
    <submittedName>
        <fullName evidence="2">Uncharacterized protein</fullName>
    </submittedName>
</protein>
<comment type="caution">
    <text evidence="2">The sequence shown here is derived from an EMBL/GenBank/DDBJ whole genome shotgun (WGS) entry which is preliminary data.</text>
</comment>